<proteinExistence type="predicted"/>
<feature type="region of interest" description="Disordered" evidence="1">
    <location>
        <begin position="1"/>
        <end position="20"/>
    </location>
</feature>
<accession>A0A6P2G879</accession>
<evidence type="ECO:0000256" key="1">
    <source>
        <dbReference type="SAM" id="MobiDB-lite"/>
    </source>
</evidence>
<name>A0A6P2G879_9BURK</name>
<evidence type="ECO:0000313" key="2">
    <source>
        <dbReference type="EMBL" id="VVU49311.1"/>
    </source>
</evidence>
<dbReference type="Proteomes" id="UP000494201">
    <property type="component" value="Unassembled WGS sequence"/>
</dbReference>
<reference evidence="2 3" key="1">
    <citation type="submission" date="2019-09" db="EMBL/GenBank/DDBJ databases">
        <authorList>
            <person name="Depoorter E."/>
        </authorList>
    </citation>
    <scope>NUCLEOTIDE SEQUENCE [LARGE SCALE GENOMIC DNA]</scope>
    <source>
        <strain evidence="2">LMG 20980</strain>
    </source>
</reference>
<evidence type="ECO:0000313" key="3">
    <source>
        <dbReference type="Proteomes" id="UP000494201"/>
    </source>
</evidence>
<gene>
    <name evidence="2" type="ORF">BAN20980_02010</name>
</gene>
<organism evidence="2 3">
    <name type="scientific">Burkholderia anthina</name>
    <dbReference type="NCBI Taxonomy" id="179879"/>
    <lineage>
        <taxon>Bacteria</taxon>
        <taxon>Pseudomonadati</taxon>
        <taxon>Pseudomonadota</taxon>
        <taxon>Betaproteobacteria</taxon>
        <taxon>Burkholderiales</taxon>
        <taxon>Burkholderiaceae</taxon>
        <taxon>Burkholderia</taxon>
        <taxon>Burkholderia cepacia complex</taxon>
    </lineage>
</organism>
<sequence length="38" mass="4197">MSDSSFRPFRGRPSGLRRTIPAIRQMTCRAAFGSTIPA</sequence>
<dbReference type="AlphaFoldDB" id="A0A6P2G879"/>
<dbReference type="EMBL" id="CABVLY010000006">
    <property type="protein sequence ID" value="VVU49311.1"/>
    <property type="molecule type" value="Genomic_DNA"/>
</dbReference>
<protein>
    <submittedName>
        <fullName evidence="2">Uncharacterized protein</fullName>
    </submittedName>
</protein>